<dbReference type="PROSITE" id="PS50005">
    <property type="entry name" value="TPR"/>
    <property type="match status" value="1"/>
</dbReference>
<dbReference type="InterPro" id="IPR011990">
    <property type="entry name" value="TPR-like_helical_dom_sf"/>
</dbReference>
<dbReference type="KEGG" id="kal:KALB_7617"/>
<dbReference type="RefSeq" id="WP_025360805.1">
    <property type="nucleotide sequence ID" value="NZ_CP007155.1"/>
</dbReference>
<evidence type="ECO:0000313" key="3">
    <source>
        <dbReference type="EMBL" id="AHI00975.1"/>
    </source>
</evidence>
<proteinExistence type="predicted"/>
<keyword evidence="2" id="KW-0472">Membrane</keyword>
<sequence>MNLAGPNGWRATREWKDISTKWRLVPDGLRSSRPEDPFARGWVALEAGELGQAEDLFREAVRQRGDGNDYVALGDVFVARRDWSGAADQFERALLVAPLSVLAILGLAMVRAATGAADTAIAELEVLARTRPGDPVVGYYLALALIARTVEVRTEGRGGQLVISTQYQLDTCDWLAGRVLASGTEDAQLIAAAKALQAEVRQGRELVWSEQRPTLVLAGLVLLLGVVPVLLGGLLANVPLLVAGLVLGTGLVFWLFYRYRQPAWQVALGTITGRA</sequence>
<dbReference type="STRING" id="1449976.KALB_7617"/>
<dbReference type="HOGENOM" id="CLU_1041246_0_0_11"/>
<organism evidence="3 4">
    <name type="scientific">Kutzneria albida DSM 43870</name>
    <dbReference type="NCBI Taxonomy" id="1449976"/>
    <lineage>
        <taxon>Bacteria</taxon>
        <taxon>Bacillati</taxon>
        <taxon>Actinomycetota</taxon>
        <taxon>Actinomycetes</taxon>
        <taxon>Pseudonocardiales</taxon>
        <taxon>Pseudonocardiaceae</taxon>
        <taxon>Kutzneria</taxon>
    </lineage>
</organism>
<keyword evidence="2" id="KW-1133">Transmembrane helix</keyword>
<reference evidence="3 4" key="1">
    <citation type="journal article" date="2014" name="BMC Genomics">
        <title>Complete genome sequence of producer of the glycopeptide antibiotic Aculeximycin Kutzneria albida DSM 43870T, a representative of minor genus of Pseudonocardiaceae.</title>
        <authorList>
            <person name="Rebets Y."/>
            <person name="Tokovenko B."/>
            <person name="Lushchyk I."/>
            <person name="Ruckert C."/>
            <person name="Zaburannyi N."/>
            <person name="Bechthold A."/>
            <person name="Kalinowski J."/>
            <person name="Luzhetskyy A."/>
        </authorList>
    </citation>
    <scope>NUCLEOTIDE SEQUENCE [LARGE SCALE GENOMIC DNA]</scope>
    <source>
        <strain evidence="3">DSM 43870</strain>
    </source>
</reference>
<dbReference type="Pfam" id="PF13432">
    <property type="entry name" value="TPR_16"/>
    <property type="match status" value="1"/>
</dbReference>
<dbReference type="EMBL" id="CP007155">
    <property type="protein sequence ID" value="AHI00975.1"/>
    <property type="molecule type" value="Genomic_DNA"/>
</dbReference>
<evidence type="ECO:0000256" key="2">
    <source>
        <dbReference type="SAM" id="Phobius"/>
    </source>
</evidence>
<dbReference type="InterPro" id="IPR019734">
    <property type="entry name" value="TPR_rpt"/>
</dbReference>
<dbReference type="SUPFAM" id="SSF48452">
    <property type="entry name" value="TPR-like"/>
    <property type="match status" value="1"/>
</dbReference>
<protein>
    <submittedName>
        <fullName evidence="3">Uncharacterized protein</fullName>
    </submittedName>
</protein>
<feature type="transmembrane region" description="Helical" evidence="2">
    <location>
        <begin position="214"/>
        <end position="234"/>
    </location>
</feature>
<gene>
    <name evidence="3" type="ORF">KALB_7617</name>
</gene>
<dbReference type="PATRIC" id="fig|1449976.3.peg.7653"/>
<keyword evidence="1" id="KW-0802">TPR repeat</keyword>
<feature type="transmembrane region" description="Helical" evidence="2">
    <location>
        <begin position="240"/>
        <end position="257"/>
    </location>
</feature>
<dbReference type="eggNOG" id="ENOG50342SY">
    <property type="taxonomic scope" value="Bacteria"/>
</dbReference>
<keyword evidence="2" id="KW-0812">Transmembrane</keyword>
<feature type="repeat" description="TPR" evidence="1">
    <location>
        <begin position="67"/>
        <end position="100"/>
    </location>
</feature>
<dbReference type="AlphaFoldDB" id="W5WS26"/>
<dbReference type="OrthoDB" id="3690485at2"/>
<evidence type="ECO:0000313" key="4">
    <source>
        <dbReference type="Proteomes" id="UP000019225"/>
    </source>
</evidence>
<keyword evidence="4" id="KW-1185">Reference proteome</keyword>
<name>W5WS26_9PSEU</name>
<dbReference type="Gene3D" id="1.25.40.10">
    <property type="entry name" value="Tetratricopeptide repeat domain"/>
    <property type="match status" value="1"/>
</dbReference>
<dbReference type="Proteomes" id="UP000019225">
    <property type="component" value="Chromosome"/>
</dbReference>
<accession>W5WS26</accession>
<evidence type="ECO:0000256" key="1">
    <source>
        <dbReference type="PROSITE-ProRule" id="PRU00339"/>
    </source>
</evidence>